<dbReference type="Pfam" id="PF06983">
    <property type="entry name" value="3-dmu-9_3-mt"/>
    <property type="match status" value="1"/>
</dbReference>
<keyword evidence="3" id="KW-1185">Reference proteome</keyword>
<dbReference type="SUPFAM" id="SSF54593">
    <property type="entry name" value="Glyoxalase/Bleomycin resistance protein/Dihydroxybiphenyl dioxygenase"/>
    <property type="match status" value="1"/>
</dbReference>
<evidence type="ECO:0000313" key="3">
    <source>
        <dbReference type="Proteomes" id="UP000241229"/>
    </source>
</evidence>
<name>A0A2P7S3B5_9HYPH</name>
<dbReference type="PANTHER" id="PTHR33990:SF1">
    <property type="entry name" value="PROTEIN YJDN"/>
    <property type="match status" value="1"/>
</dbReference>
<dbReference type="OrthoDB" id="9795306at2"/>
<dbReference type="InterPro" id="IPR029068">
    <property type="entry name" value="Glyas_Bleomycin-R_OHBP_Dase"/>
</dbReference>
<feature type="domain" description="PhnB-like" evidence="1">
    <location>
        <begin position="3"/>
        <end position="131"/>
    </location>
</feature>
<accession>A0A2P7S3B5</accession>
<organism evidence="2 3">
    <name type="scientific">Kumtagia ephedrae</name>
    <dbReference type="NCBI Taxonomy" id="2116701"/>
    <lineage>
        <taxon>Bacteria</taxon>
        <taxon>Pseudomonadati</taxon>
        <taxon>Pseudomonadota</taxon>
        <taxon>Alphaproteobacteria</taxon>
        <taxon>Hyphomicrobiales</taxon>
        <taxon>Phyllobacteriaceae</taxon>
        <taxon>Kumtagia</taxon>
    </lineage>
</organism>
<sequence length="138" mass="15316">MRFIAYLSFDGRCREAFEFYAKVLDGTIVDMIAHGDTPAGEHVSKDWQDKIINAYLKVGEAELMGADSPPEFGDATMQGVSISIQIGDEARAERIFNAFADGGTVTMPLEQTFWAKKFGMVKDRYGTSWMINCADGQK</sequence>
<protein>
    <submittedName>
        <fullName evidence="2">VOC family protein</fullName>
    </submittedName>
</protein>
<dbReference type="PANTHER" id="PTHR33990">
    <property type="entry name" value="PROTEIN YJDN-RELATED"/>
    <property type="match status" value="1"/>
</dbReference>
<evidence type="ECO:0000313" key="2">
    <source>
        <dbReference type="EMBL" id="PSJ56953.1"/>
    </source>
</evidence>
<dbReference type="Proteomes" id="UP000241229">
    <property type="component" value="Unassembled WGS sequence"/>
</dbReference>
<dbReference type="InterPro" id="IPR028973">
    <property type="entry name" value="PhnB-like"/>
</dbReference>
<dbReference type="RefSeq" id="WP_106773780.1">
    <property type="nucleotide sequence ID" value="NZ_PXYK01000019.1"/>
</dbReference>
<reference evidence="2 3" key="1">
    <citation type="submission" date="2018-03" db="EMBL/GenBank/DDBJ databases">
        <title>The draft genome of Mesorhizobium sp. 6GN-30.</title>
        <authorList>
            <person name="Liu L."/>
            <person name="Li L."/>
            <person name="Wang T."/>
            <person name="Zhang X."/>
            <person name="Liang L."/>
        </authorList>
    </citation>
    <scope>NUCLEOTIDE SEQUENCE [LARGE SCALE GENOMIC DNA]</scope>
    <source>
        <strain evidence="2 3">6GN30</strain>
    </source>
</reference>
<gene>
    <name evidence="2" type="ORF">C7I84_18930</name>
</gene>
<comment type="caution">
    <text evidence="2">The sequence shown here is derived from an EMBL/GenBank/DDBJ whole genome shotgun (WGS) entry which is preliminary data.</text>
</comment>
<proteinExistence type="predicted"/>
<dbReference type="Gene3D" id="3.10.180.10">
    <property type="entry name" value="2,3-Dihydroxybiphenyl 1,2-Dioxygenase, domain 1"/>
    <property type="match status" value="1"/>
</dbReference>
<evidence type="ECO:0000259" key="1">
    <source>
        <dbReference type="Pfam" id="PF06983"/>
    </source>
</evidence>
<dbReference type="EMBL" id="PXYK01000019">
    <property type="protein sequence ID" value="PSJ56953.1"/>
    <property type="molecule type" value="Genomic_DNA"/>
</dbReference>
<dbReference type="AlphaFoldDB" id="A0A2P7S3B5"/>
<dbReference type="CDD" id="cd06588">
    <property type="entry name" value="PhnB_like"/>
    <property type="match status" value="1"/>
</dbReference>